<keyword evidence="4" id="KW-0788">Thiol protease</keyword>
<accession>A0A368W265</accession>
<comment type="caution">
    <text evidence="7">The sequence shown here is derived from an EMBL/GenBank/DDBJ whole genome shotgun (WGS) entry which is preliminary data.</text>
</comment>
<evidence type="ECO:0000256" key="1">
    <source>
        <dbReference type="ARBA" id="ARBA00007074"/>
    </source>
</evidence>
<dbReference type="Proteomes" id="UP000252415">
    <property type="component" value="Unassembled WGS sequence"/>
</dbReference>
<dbReference type="PROSITE" id="PS51935">
    <property type="entry name" value="NLPC_P60"/>
    <property type="match status" value="1"/>
</dbReference>
<dbReference type="GO" id="GO:0006508">
    <property type="term" value="P:proteolysis"/>
    <property type="evidence" value="ECO:0007669"/>
    <property type="project" value="UniProtKB-KW"/>
</dbReference>
<dbReference type="PANTHER" id="PTHR47053">
    <property type="entry name" value="MUREIN DD-ENDOPEPTIDASE MEPH-RELATED"/>
    <property type="match status" value="1"/>
</dbReference>
<dbReference type="SUPFAM" id="SSF54001">
    <property type="entry name" value="Cysteine proteinases"/>
    <property type="match status" value="1"/>
</dbReference>
<evidence type="ECO:0000256" key="5">
    <source>
        <dbReference type="SAM" id="SignalP"/>
    </source>
</evidence>
<keyword evidence="5" id="KW-0732">Signal</keyword>
<gene>
    <name evidence="7" type="ORF">DFP97_106271</name>
</gene>
<dbReference type="InterPro" id="IPR051202">
    <property type="entry name" value="Peptidase_C40"/>
</dbReference>
<feature type="chain" id="PRO_5016678118" evidence="5">
    <location>
        <begin position="30"/>
        <end position="171"/>
    </location>
</feature>
<dbReference type="RefSeq" id="WP_114380158.1">
    <property type="nucleotide sequence ID" value="NZ_QPJD01000006.1"/>
</dbReference>
<comment type="similarity">
    <text evidence="1">Belongs to the peptidase C40 family.</text>
</comment>
<evidence type="ECO:0000256" key="3">
    <source>
        <dbReference type="ARBA" id="ARBA00022801"/>
    </source>
</evidence>
<feature type="domain" description="NlpC/P60" evidence="6">
    <location>
        <begin position="34"/>
        <end position="170"/>
    </location>
</feature>
<dbReference type="EMBL" id="QPJD01000006">
    <property type="protein sequence ID" value="RCW48569.1"/>
    <property type="molecule type" value="Genomic_DNA"/>
</dbReference>
<evidence type="ECO:0000256" key="4">
    <source>
        <dbReference type="ARBA" id="ARBA00022807"/>
    </source>
</evidence>
<evidence type="ECO:0000313" key="7">
    <source>
        <dbReference type="EMBL" id="RCW48569.1"/>
    </source>
</evidence>
<dbReference type="AlphaFoldDB" id="A0A368W265"/>
<dbReference type="OrthoDB" id="9813118at2"/>
<dbReference type="PANTHER" id="PTHR47053:SF1">
    <property type="entry name" value="MUREIN DD-ENDOPEPTIDASE MEPH-RELATED"/>
    <property type="match status" value="1"/>
</dbReference>
<evidence type="ECO:0000256" key="2">
    <source>
        <dbReference type="ARBA" id="ARBA00022670"/>
    </source>
</evidence>
<dbReference type="InterPro" id="IPR038765">
    <property type="entry name" value="Papain-like_cys_pep_sf"/>
</dbReference>
<keyword evidence="2" id="KW-0645">Protease</keyword>
<proteinExistence type="inferred from homology"/>
<reference evidence="7 8" key="1">
    <citation type="submission" date="2018-07" db="EMBL/GenBank/DDBJ databases">
        <title>Genomic Encyclopedia of Type Strains, Phase III (KMG-III): the genomes of soil and plant-associated and newly described type strains.</title>
        <authorList>
            <person name="Whitman W."/>
        </authorList>
    </citation>
    <scope>NUCLEOTIDE SEQUENCE [LARGE SCALE GENOMIC DNA]</scope>
    <source>
        <strain evidence="7 8">CECT 7506</strain>
    </source>
</reference>
<organism evidence="7 8">
    <name type="scientific">Paenibacillus prosopidis</name>
    <dbReference type="NCBI Taxonomy" id="630520"/>
    <lineage>
        <taxon>Bacteria</taxon>
        <taxon>Bacillati</taxon>
        <taxon>Bacillota</taxon>
        <taxon>Bacilli</taxon>
        <taxon>Bacillales</taxon>
        <taxon>Paenibacillaceae</taxon>
        <taxon>Paenibacillus</taxon>
    </lineage>
</organism>
<keyword evidence="3" id="KW-0378">Hydrolase</keyword>
<sequence length="171" mass="19196">MKKGMKTKIAILMLAVTLPATTLLQSVEAASSVEERRNKLVKTALSLKNKVEYVNWKQRQETRAPYKTDCSGFTYLAYRLANVGVKLVNKDDDDQAKVGQKVSWGKFKKGDLIFTWNGGSKNKSDVGHVGIYIGDGKMIHNASGKSDVIISNIYKSSYYKERFIVARRVIK</sequence>
<dbReference type="InterPro" id="IPR000064">
    <property type="entry name" value="NLP_P60_dom"/>
</dbReference>
<evidence type="ECO:0000313" key="8">
    <source>
        <dbReference type="Proteomes" id="UP000252415"/>
    </source>
</evidence>
<name>A0A368W265_9BACL</name>
<dbReference type="Pfam" id="PF00877">
    <property type="entry name" value="NLPC_P60"/>
    <property type="match status" value="1"/>
</dbReference>
<dbReference type="GO" id="GO:0008234">
    <property type="term" value="F:cysteine-type peptidase activity"/>
    <property type="evidence" value="ECO:0007669"/>
    <property type="project" value="UniProtKB-KW"/>
</dbReference>
<dbReference type="Gene3D" id="3.90.1720.10">
    <property type="entry name" value="endopeptidase domain like (from Nostoc punctiforme)"/>
    <property type="match status" value="1"/>
</dbReference>
<keyword evidence="8" id="KW-1185">Reference proteome</keyword>
<feature type="signal peptide" evidence="5">
    <location>
        <begin position="1"/>
        <end position="29"/>
    </location>
</feature>
<protein>
    <submittedName>
        <fullName evidence="7">NlpC/P60 family protein</fullName>
    </submittedName>
</protein>
<evidence type="ECO:0000259" key="6">
    <source>
        <dbReference type="PROSITE" id="PS51935"/>
    </source>
</evidence>